<dbReference type="Pfam" id="PF00583">
    <property type="entry name" value="Acetyltransf_1"/>
    <property type="match status" value="1"/>
</dbReference>
<dbReference type="InterPro" id="IPR000182">
    <property type="entry name" value="GNAT_dom"/>
</dbReference>
<dbReference type="Proteomes" id="UP000184089">
    <property type="component" value="Unassembled WGS sequence"/>
</dbReference>
<dbReference type="CDD" id="cd04301">
    <property type="entry name" value="NAT_SF"/>
    <property type="match status" value="1"/>
</dbReference>
<reference evidence="6" key="2">
    <citation type="submission" date="2016-11" db="EMBL/GenBank/DDBJ databases">
        <authorList>
            <person name="Jaros S."/>
            <person name="Januszkiewicz K."/>
            <person name="Wedrychowicz H."/>
        </authorList>
    </citation>
    <scope>NUCLEOTIDE SEQUENCE [LARGE SCALE GENOMIC DNA]</scope>
    <source>
        <strain evidence="6">DSM 4029</strain>
    </source>
</reference>
<evidence type="ECO:0000259" key="3">
    <source>
        <dbReference type="PROSITE" id="PS51186"/>
    </source>
</evidence>
<keyword evidence="2" id="KW-0012">Acyltransferase</keyword>
<protein>
    <submittedName>
        <fullName evidence="4">GNAT family N-acetyltransferase</fullName>
    </submittedName>
    <submittedName>
        <fullName evidence="5">Ribosomal protein S18 acetylase RimI</fullName>
    </submittedName>
</protein>
<name>A0AAQ1MB63_9FIRM</name>
<dbReference type="PANTHER" id="PTHR43420">
    <property type="entry name" value="ACETYLTRANSFERASE"/>
    <property type="match status" value="1"/>
</dbReference>
<keyword evidence="5" id="KW-0689">Ribosomal protein</keyword>
<dbReference type="Proteomes" id="UP000474718">
    <property type="component" value="Unassembled WGS sequence"/>
</dbReference>
<dbReference type="RefSeq" id="WP_021659840.1">
    <property type="nucleotide sequence ID" value="NZ_FQVY01000001.1"/>
</dbReference>
<gene>
    <name evidence="4" type="ORF">GT747_02520</name>
    <name evidence="5" type="ORF">SAMN05444424_0304</name>
</gene>
<dbReference type="AlphaFoldDB" id="A0AAQ1MB63"/>
<feature type="domain" description="N-acetyltransferase" evidence="3">
    <location>
        <begin position="1"/>
        <end position="146"/>
    </location>
</feature>
<organism evidence="5 6">
    <name type="scientific">Bittarella massiliensis</name>
    <name type="common">ex Durand et al. 2017</name>
    <dbReference type="NCBI Taxonomy" id="1720313"/>
    <lineage>
        <taxon>Bacteria</taxon>
        <taxon>Bacillati</taxon>
        <taxon>Bacillota</taxon>
        <taxon>Clostridia</taxon>
        <taxon>Eubacteriales</taxon>
        <taxon>Oscillospiraceae</taxon>
        <taxon>Bittarella (ex Durand et al. 2017)</taxon>
    </lineage>
</organism>
<keyword evidence="1" id="KW-0808">Transferase</keyword>
<dbReference type="GO" id="GO:0005840">
    <property type="term" value="C:ribosome"/>
    <property type="evidence" value="ECO:0007669"/>
    <property type="project" value="UniProtKB-KW"/>
</dbReference>
<dbReference type="EMBL" id="FQVY01000001">
    <property type="protein sequence ID" value="SHF67874.1"/>
    <property type="molecule type" value="Genomic_DNA"/>
</dbReference>
<dbReference type="PANTHER" id="PTHR43420:SF47">
    <property type="entry name" value="N-ACETYLTRANSFERASE DOMAIN-CONTAINING PROTEIN"/>
    <property type="match status" value="1"/>
</dbReference>
<dbReference type="InterPro" id="IPR050680">
    <property type="entry name" value="YpeA/RimI_acetyltransf"/>
</dbReference>
<proteinExistence type="predicted"/>
<dbReference type="InterPro" id="IPR016181">
    <property type="entry name" value="Acyl_CoA_acyltransferase"/>
</dbReference>
<dbReference type="PROSITE" id="PS51186">
    <property type="entry name" value="GNAT"/>
    <property type="match status" value="1"/>
</dbReference>
<accession>A0AAQ1MB63</accession>
<reference evidence="4 7" key="3">
    <citation type="journal article" date="2019" name="Nat. Med.">
        <title>A library of human gut bacterial isolates paired with longitudinal multiomics data enables mechanistic microbiome research.</title>
        <authorList>
            <person name="Poyet M."/>
            <person name="Groussin M."/>
            <person name="Gibbons S.M."/>
            <person name="Avila-Pacheco J."/>
            <person name="Jiang X."/>
            <person name="Kearney S.M."/>
            <person name="Perrotta A.R."/>
            <person name="Berdy B."/>
            <person name="Zhao S."/>
            <person name="Lieberman T.D."/>
            <person name="Swanson P.K."/>
            <person name="Smith M."/>
            <person name="Roesemann S."/>
            <person name="Alexander J.E."/>
            <person name="Rich S.A."/>
            <person name="Livny J."/>
            <person name="Vlamakis H."/>
            <person name="Clish C."/>
            <person name="Bullock K."/>
            <person name="Deik A."/>
            <person name="Scott J."/>
            <person name="Pierce K.A."/>
            <person name="Xavier R.J."/>
            <person name="Alm E.J."/>
        </authorList>
    </citation>
    <scope>NUCLEOTIDE SEQUENCE [LARGE SCALE GENOMIC DNA]</scope>
    <source>
        <strain evidence="4 7">BIOML-A2</strain>
    </source>
</reference>
<evidence type="ECO:0000313" key="6">
    <source>
        <dbReference type="Proteomes" id="UP000184089"/>
    </source>
</evidence>
<keyword evidence="7" id="KW-1185">Reference proteome</keyword>
<evidence type="ECO:0000256" key="2">
    <source>
        <dbReference type="ARBA" id="ARBA00023315"/>
    </source>
</evidence>
<dbReference type="GO" id="GO:0016747">
    <property type="term" value="F:acyltransferase activity, transferring groups other than amino-acyl groups"/>
    <property type="evidence" value="ECO:0007669"/>
    <property type="project" value="InterPro"/>
</dbReference>
<evidence type="ECO:0000313" key="5">
    <source>
        <dbReference type="EMBL" id="SHF67874.1"/>
    </source>
</evidence>
<dbReference type="EMBL" id="WWVX01000001">
    <property type="protein sequence ID" value="MZL68651.1"/>
    <property type="molecule type" value="Genomic_DNA"/>
</dbReference>
<evidence type="ECO:0000313" key="4">
    <source>
        <dbReference type="EMBL" id="MZL68651.1"/>
    </source>
</evidence>
<dbReference type="SUPFAM" id="SSF55729">
    <property type="entry name" value="Acyl-CoA N-acyltransferases (Nat)"/>
    <property type="match status" value="1"/>
</dbReference>
<evidence type="ECO:0000313" key="7">
    <source>
        <dbReference type="Proteomes" id="UP000474718"/>
    </source>
</evidence>
<evidence type="ECO:0000256" key="1">
    <source>
        <dbReference type="ARBA" id="ARBA00022679"/>
    </source>
</evidence>
<keyword evidence="5" id="KW-0687">Ribonucleoprotein</keyword>
<comment type="caution">
    <text evidence="5">The sequence shown here is derived from an EMBL/GenBank/DDBJ whole genome shotgun (WGS) entry which is preliminary data.</text>
</comment>
<dbReference type="Gene3D" id="3.40.630.30">
    <property type="match status" value="1"/>
</dbReference>
<reference evidence="5" key="1">
    <citation type="submission" date="2016-11" db="EMBL/GenBank/DDBJ databases">
        <authorList>
            <person name="Varghese N."/>
            <person name="Submissions S."/>
        </authorList>
    </citation>
    <scope>NUCLEOTIDE SEQUENCE</scope>
    <source>
        <strain evidence="5">DSM 4029</strain>
    </source>
</reference>
<sequence>MNIRDFAHADRDTFLTLSRAFYHTDATDHDIPDAYREKTFALAVEKSPYVRGLLLEEGGAPAGYALLSLSHTCEYGGLLVLLEELYVDPAFQGRGLGRAFFDWLFTEYREAAAFRLDVTAENEGAIRLYGRQGFQFLPYRCMVKPN</sequence>